<evidence type="ECO:0000313" key="2">
    <source>
        <dbReference type="Proteomes" id="UP000316213"/>
    </source>
</evidence>
<protein>
    <submittedName>
        <fullName evidence="1">Uncharacterized protein</fullName>
    </submittedName>
</protein>
<keyword evidence="2" id="KW-1185">Reference proteome</keyword>
<reference evidence="1 2" key="1">
    <citation type="submission" date="2019-02" db="EMBL/GenBank/DDBJ databases">
        <title>Deep-cultivation of Planctomycetes and their phenomic and genomic characterization uncovers novel biology.</title>
        <authorList>
            <person name="Wiegand S."/>
            <person name="Jogler M."/>
            <person name="Boedeker C."/>
            <person name="Pinto D."/>
            <person name="Vollmers J."/>
            <person name="Rivas-Marin E."/>
            <person name="Kohn T."/>
            <person name="Peeters S.H."/>
            <person name="Heuer A."/>
            <person name="Rast P."/>
            <person name="Oberbeckmann S."/>
            <person name="Bunk B."/>
            <person name="Jeske O."/>
            <person name="Meyerdierks A."/>
            <person name="Storesund J.E."/>
            <person name="Kallscheuer N."/>
            <person name="Luecker S."/>
            <person name="Lage O.M."/>
            <person name="Pohl T."/>
            <person name="Merkel B.J."/>
            <person name="Hornburger P."/>
            <person name="Mueller R.-W."/>
            <person name="Bruemmer F."/>
            <person name="Labrenz M."/>
            <person name="Spormann A.M."/>
            <person name="Op Den Camp H."/>
            <person name="Overmann J."/>
            <person name="Amann R."/>
            <person name="Jetten M.S.M."/>
            <person name="Mascher T."/>
            <person name="Medema M.H."/>
            <person name="Devos D.P."/>
            <person name="Kaster A.-K."/>
            <person name="Ovreas L."/>
            <person name="Rohde M."/>
            <person name="Galperin M.Y."/>
            <person name="Jogler C."/>
        </authorList>
    </citation>
    <scope>NUCLEOTIDE SEQUENCE [LARGE SCALE GENOMIC DNA]</scope>
    <source>
        <strain evidence="1 2">Pla100</strain>
    </source>
</reference>
<organism evidence="1 2">
    <name type="scientific">Neorhodopirellula pilleata</name>
    <dbReference type="NCBI Taxonomy" id="2714738"/>
    <lineage>
        <taxon>Bacteria</taxon>
        <taxon>Pseudomonadati</taxon>
        <taxon>Planctomycetota</taxon>
        <taxon>Planctomycetia</taxon>
        <taxon>Pirellulales</taxon>
        <taxon>Pirellulaceae</taxon>
        <taxon>Neorhodopirellula</taxon>
    </lineage>
</organism>
<proteinExistence type="predicted"/>
<dbReference type="EMBL" id="SJPM01000055">
    <property type="protein sequence ID" value="TWT77579.1"/>
    <property type="molecule type" value="Genomic_DNA"/>
</dbReference>
<comment type="caution">
    <text evidence="1">The sequence shown here is derived from an EMBL/GenBank/DDBJ whole genome shotgun (WGS) entry which is preliminary data.</text>
</comment>
<evidence type="ECO:0000313" key="1">
    <source>
        <dbReference type="EMBL" id="TWT77579.1"/>
    </source>
</evidence>
<dbReference type="AlphaFoldDB" id="A0A5C5YRR1"/>
<dbReference type="Proteomes" id="UP000316213">
    <property type="component" value="Unassembled WGS sequence"/>
</dbReference>
<accession>A0A5C5YRR1</accession>
<gene>
    <name evidence="1" type="ORF">Pla100_63090</name>
</gene>
<sequence>MFGLTQKSTVPFIGSVEVSCSVKQFRVFVEVIPSDIADVVCKPLEHVSHSCSRENYASRYQSVDDAIINAERVGLALRGVVKAEDLFFIFGERVQFLRDSLFRFLESRSIPYNPADLYAPMDRQKSDGCEKSEPDPLAIVLCQVADSKSIRDAVRREQQQTSEKADGCQVSWREFQCIKNILQCRQSGLLS</sequence>
<name>A0A5C5YRR1_9BACT</name>